<gene>
    <name evidence="2" type="ORF">METZ01_LOCUS510156</name>
</gene>
<evidence type="ECO:0000313" key="2">
    <source>
        <dbReference type="EMBL" id="SVE57302.1"/>
    </source>
</evidence>
<dbReference type="AlphaFoldDB" id="A0A383EK67"/>
<feature type="region of interest" description="Disordered" evidence="1">
    <location>
        <begin position="1"/>
        <end position="28"/>
    </location>
</feature>
<protein>
    <submittedName>
        <fullName evidence="2">Uncharacterized protein</fullName>
    </submittedName>
</protein>
<feature type="non-terminal residue" evidence="2">
    <location>
        <position position="1"/>
    </location>
</feature>
<accession>A0A383EK67</accession>
<feature type="compositionally biased region" description="Basic and acidic residues" evidence="1">
    <location>
        <begin position="18"/>
        <end position="28"/>
    </location>
</feature>
<organism evidence="2">
    <name type="scientific">marine metagenome</name>
    <dbReference type="NCBI Taxonomy" id="408172"/>
    <lineage>
        <taxon>unclassified sequences</taxon>
        <taxon>metagenomes</taxon>
        <taxon>ecological metagenomes</taxon>
    </lineage>
</organism>
<dbReference type="EMBL" id="UINC01226708">
    <property type="protein sequence ID" value="SVE57302.1"/>
    <property type="molecule type" value="Genomic_DNA"/>
</dbReference>
<proteinExistence type="predicted"/>
<feature type="non-terminal residue" evidence="2">
    <location>
        <position position="28"/>
    </location>
</feature>
<sequence length="28" mass="2986">LRDPRRSATSAQPSVADSLHHGRAADTI</sequence>
<reference evidence="2" key="1">
    <citation type="submission" date="2018-05" db="EMBL/GenBank/DDBJ databases">
        <authorList>
            <person name="Lanie J.A."/>
            <person name="Ng W.-L."/>
            <person name="Kazmierczak K.M."/>
            <person name="Andrzejewski T.M."/>
            <person name="Davidsen T.M."/>
            <person name="Wayne K.J."/>
            <person name="Tettelin H."/>
            <person name="Glass J.I."/>
            <person name="Rusch D."/>
            <person name="Podicherti R."/>
            <person name="Tsui H.-C.T."/>
            <person name="Winkler M.E."/>
        </authorList>
    </citation>
    <scope>NUCLEOTIDE SEQUENCE</scope>
</reference>
<evidence type="ECO:0000256" key="1">
    <source>
        <dbReference type="SAM" id="MobiDB-lite"/>
    </source>
</evidence>
<name>A0A383EK67_9ZZZZ</name>